<dbReference type="Gene3D" id="1.20.1280.50">
    <property type="match status" value="1"/>
</dbReference>
<sequence length="447" mass="52071">MADEEDKPQLRLTHYTSKISGTTPLHSAVSPLPPPPSPSTLFIINNEDLLTEILLCLPPKSLLRLQCVSKLWLSIISRPNFRRLHARRNPTSSAAVTNLFFYRVFCWVPEFNFLCLSNSLEDVNSMRIITSNLSNRREGFPWRIHSCNGLICLDPYDDESTKFFMYNPSTNQSRFIQLPDSPENRHSIRDLSLAFDPLKPDHYKILCVWMRLPEIVLRFSLYSSETGVWKETDESYEFDFEWDEELDEDDNLSSMFNSIKVLFKYGAYLDDAMHWANADGDFLCFDLWSERFKPMPSPLIPHDQWRRNILYFGESGGHLHLIETYSPRATLVDVLEMESDYSKWYVKHRVDLDFLIAEYPLIVNEAFDPDEVERYQFRVPSFVADEKDNKAKLVLSLPGKLISYDIITKKVVEHVEINPPGALYFGENLTLYDWIDAHQHLETLACV</sequence>
<accession>A0A6P6SIV5</accession>
<dbReference type="NCBIfam" id="TIGR01640">
    <property type="entry name" value="F_box_assoc_1"/>
    <property type="match status" value="1"/>
</dbReference>
<proteinExistence type="predicted"/>
<dbReference type="InterPro" id="IPR013187">
    <property type="entry name" value="F-box-assoc_dom_typ3"/>
</dbReference>
<reference evidence="2" key="1">
    <citation type="journal article" date="2025" name="Foods">
        <title>Unveiling the Microbial Signatures of Arabica Coffee Cherries: Insights into Ripeness Specific Diversity, Functional Traits, and Implications for Quality and Safety.</title>
        <authorList>
            <consortium name="RefSeq"/>
            <person name="Tenea G.N."/>
            <person name="Cifuentes V."/>
            <person name="Reyes P."/>
            <person name="Cevallos-Vallejos M."/>
        </authorList>
    </citation>
    <scope>NUCLEOTIDE SEQUENCE [LARGE SCALE GENOMIC DNA]</scope>
</reference>
<evidence type="ECO:0000313" key="3">
    <source>
        <dbReference type="RefSeq" id="XP_027065774.2"/>
    </source>
</evidence>
<feature type="domain" description="F-box" evidence="1">
    <location>
        <begin position="45"/>
        <end position="85"/>
    </location>
</feature>
<dbReference type="Pfam" id="PF00646">
    <property type="entry name" value="F-box"/>
    <property type="match status" value="1"/>
</dbReference>
<dbReference type="PANTHER" id="PTHR35546">
    <property type="entry name" value="F-BOX PROTEIN INTERACTION DOMAIN PROTEIN-RELATED"/>
    <property type="match status" value="1"/>
</dbReference>
<reference evidence="3" key="2">
    <citation type="submission" date="2025-08" db="UniProtKB">
        <authorList>
            <consortium name="RefSeq"/>
        </authorList>
    </citation>
    <scope>IDENTIFICATION</scope>
    <source>
        <tissue evidence="3">Leaves</tissue>
    </source>
</reference>
<dbReference type="Proteomes" id="UP001652660">
    <property type="component" value="Chromosome 6c"/>
</dbReference>
<dbReference type="SUPFAM" id="SSF81383">
    <property type="entry name" value="F-box domain"/>
    <property type="match status" value="1"/>
</dbReference>
<organism evidence="2 3">
    <name type="scientific">Coffea arabica</name>
    <name type="common">Arabian coffee</name>
    <dbReference type="NCBI Taxonomy" id="13443"/>
    <lineage>
        <taxon>Eukaryota</taxon>
        <taxon>Viridiplantae</taxon>
        <taxon>Streptophyta</taxon>
        <taxon>Embryophyta</taxon>
        <taxon>Tracheophyta</taxon>
        <taxon>Spermatophyta</taxon>
        <taxon>Magnoliopsida</taxon>
        <taxon>eudicotyledons</taxon>
        <taxon>Gunneridae</taxon>
        <taxon>Pentapetalae</taxon>
        <taxon>asterids</taxon>
        <taxon>lamiids</taxon>
        <taxon>Gentianales</taxon>
        <taxon>Rubiaceae</taxon>
        <taxon>Ixoroideae</taxon>
        <taxon>Gardenieae complex</taxon>
        <taxon>Bertiereae - Coffeeae clade</taxon>
        <taxon>Coffeeae</taxon>
        <taxon>Coffea</taxon>
    </lineage>
</organism>
<dbReference type="InterPro" id="IPR017451">
    <property type="entry name" value="F-box-assoc_interact_dom"/>
</dbReference>
<dbReference type="RefSeq" id="XP_027065774.2">
    <property type="nucleotide sequence ID" value="XM_027209973.2"/>
</dbReference>
<dbReference type="InterPro" id="IPR036047">
    <property type="entry name" value="F-box-like_dom_sf"/>
</dbReference>
<dbReference type="SMART" id="SM00256">
    <property type="entry name" value="FBOX"/>
    <property type="match status" value="1"/>
</dbReference>
<dbReference type="PANTHER" id="PTHR35546:SF117">
    <property type="entry name" value="F-BOX DOMAIN-CONTAINING PROTEIN"/>
    <property type="match status" value="1"/>
</dbReference>
<evidence type="ECO:0000313" key="2">
    <source>
        <dbReference type="Proteomes" id="UP001652660"/>
    </source>
</evidence>
<dbReference type="InterPro" id="IPR001810">
    <property type="entry name" value="F-box_dom"/>
</dbReference>
<dbReference type="GeneID" id="113691706"/>
<dbReference type="AlphaFoldDB" id="A0A6P6SIV5"/>
<gene>
    <name evidence="3" type="primary">LOC113691706</name>
</gene>
<keyword evidence="2" id="KW-1185">Reference proteome</keyword>
<dbReference type="InterPro" id="IPR055290">
    <property type="entry name" value="At3g26010-like"/>
</dbReference>
<evidence type="ECO:0000259" key="1">
    <source>
        <dbReference type="SMART" id="SM00256"/>
    </source>
</evidence>
<dbReference type="OrthoDB" id="605328at2759"/>
<name>A0A6P6SIV5_COFAR</name>
<dbReference type="Pfam" id="PF08268">
    <property type="entry name" value="FBA_3"/>
    <property type="match status" value="1"/>
</dbReference>
<protein>
    <submittedName>
        <fullName evidence="3">F-box protein At5g07610-like</fullName>
    </submittedName>
</protein>